<gene>
    <name evidence="1" type="ORF">SAMN05216232_3714</name>
</gene>
<evidence type="ECO:0000313" key="2">
    <source>
        <dbReference type="Proteomes" id="UP000198733"/>
    </source>
</evidence>
<accession>A0A1H9JZ79</accession>
<proteinExistence type="predicted"/>
<keyword evidence="2" id="KW-1185">Reference proteome</keyword>
<dbReference type="Proteomes" id="UP000198733">
    <property type="component" value="Unassembled WGS sequence"/>
</dbReference>
<comment type="caution">
    <text evidence="1">The sequence shown here is derived from an EMBL/GenBank/DDBJ whole genome shotgun (WGS) entry which is preliminary data.</text>
</comment>
<protein>
    <submittedName>
        <fullName evidence="1">Uncharacterized protein</fullName>
    </submittedName>
</protein>
<evidence type="ECO:0000313" key="1">
    <source>
        <dbReference type="EMBL" id="SEQ92127.1"/>
    </source>
</evidence>
<name>A0A1H9JZ79_9BACI</name>
<dbReference type="EMBL" id="FOEH01000007">
    <property type="protein sequence ID" value="SEQ92127.1"/>
    <property type="molecule type" value="Genomic_DNA"/>
</dbReference>
<sequence length="61" mass="6933">MVFGPCGVFLTRSEGGGYHLKRRGYQLECGFINLLRQLSTGMCLYQLVSMDIDRNMVLSTR</sequence>
<organism evidence="1 2">
    <name type="scientific">Virgibacillus subterraneus</name>
    <dbReference type="NCBI Taxonomy" id="621109"/>
    <lineage>
        <taxon>Bacteria</taxon>
        <taxon>Bacillati</taxon>
        <taxon>Bacillota</taxon>
        <taxon>Bacilli</taxon>
        <taxon>Bacillales</taxon>
        <taxon>Bacillaceae</taxon>
        <taxon>Virgibacillus</taxon>
    </lineage>
</organism>
<reference evidence="1 2" key="1">
    <citation type="submission" date="2016-10" db="EMBL/GenBank/DDBJ databases">
        <authorList>
            <person name="Varghese N."/>
            <person name="Submissions S."/>
        </authorList>
    </citation>
    <scope>NUCLEOTIDE SEQUENCE [LARGE SCALE GENOMIC DNA]</scope>
    <source>
        <strain evidence="1 2">CGMCC 1.7734</strain>
    </source>
</reference>